<evidence type="ECO:0000313" key="1">
    <source>
        <dbReference type="EMBL" id="NCI51392.1"/>
    </source>
</evidence>
<gene>
    <name evidence="1" type="ORF">GWC95_15795</name>
</gene>
<reference evidence="1 2" key="1">
    <citation type="submission" date="2020-01" db="EMBL/GenBank/DDBJ databases">
        <title>Genome analysis.</title>
        <authorList>
            <person name="Wu S."/>
            <person name="Wang G."/>
        </authorList>
    </citation>
    <scope>NUCLEOTIDE SEQUENCE [LARGE SCALE GENOMIC DNA]</scope>
    <source>
        <strain evidence="1 2">SYL130</strain>
    </source>
</reference>
<dbReference type="RefSeq" id="WP_161819676.1">
    <property type="nucleotide sequence ID" value="NZ_JAACJS010000015.1"/>
</dbReference>
<comment type="caution">
    <text evidence="1">The sequence shown here is derived from an EMBL/GenBank/DDBJ whole genome shotgun (WGS) entry which is preliminary data.</text>
</comment>
<name>A0ABW9ZW53_9BACT</name>
<keyword evidence="2" id="KW-1185">Reference proteome</keyword>
<dbReference type="EMBL" id="JAACJS010000015">
    <property type="protein sequence ID" value="NCI51392.1"/>
    <property type="molecule type" value="Genomic_DNA"/>
</dbReference>
<protein>
    <submittedName>
        <fullName evidence="1">Plasmid mobilization relaxosome protein MobC</fullName>
    </submittedName>
</protein>
<proteinExistence type="predicted"/>
<dbReference type="InterPro" id="IPR045788">
    <property type="entry name" value="MobC_2"/>
</dbReference>
<organism evidence="1 2">
    <name type="scientific">Sediminibacterium roseum</name>
    <dbReference type="NCBI Taxonomy" id="1978412"/>
    <lineage>
        <taxon>Bacteria</taxon>
        <taxon>Pseudomonadati</taxon>
        <taxon>Bacteroidota</taxon>
        <taxon>Chitinophagia</taxon>
        <taxon>Chitinophagales</taxon>
        <taxon>Chitinophagaceae</taxon>
        <taxon>Sediminibacterium</taxon>
    </lineage>
</organism>
<sequence>MKKKEDDVRNIMVVVRLNKKEHATLTKCKSRTTEKKVSTYLRKVALNEPVTVIYRNGSADDFLKEMLELKRELNAIGNNFNQAVHKLHTLDRIPEFRNWIRQYETVYQQFLAKTDQIMLQSKRIYQLWLQE</sequence>
<dbReference type="Pfam" id="PF19514">
    <property type="entry name" value="MobC_2"/>
    <property type="match status" value="1"/>
</dbReference>
<accession>A0ABW9ZW53</accession>
<dbReference type="Proteomes" id="UP000753802">
    <property type="component" value="Unassembled WGS sequence"/>
</dbReference>
<evidence type="ECO:0000313" key="2">
    <source>
        <dbReference type="Proteomes" id="UP000753802"/>
    </source>
</evidence>